<evidence type="ECO:0000256" key="17">
    <source>
        <dbReference type="ARBA" id="ARBA00048623"/>
    </source>
</evidence>
<feature type="transmembrane region" description="Helical" evidence="19">
    <location>
        <begin position="40"/>
        <end position="60"/>
    </location>
</feature>
<organism evidence="20 21">
    <name type="scientific">Dyadobacter psychrophilus</name>
    <dbReference type="NCBI Taxonomy" id="651661"/>
    <lineage>
        <taxon>Bacteria</taxon>
        <taxon>Pseudomonadati</taxon>
        <taxon>Bacteroidota</taxon>
        <taxon>Cytophagia</taxon>
        <taxon>Cytophagales</taxon>
        <taxon>Spirosomataceae</taxon>
        <taxon>Dyadobacter</taxon>
    </lineage>
</organism>
<keyword evidence="12 19" id="KW-1133">Transmembrane helix</keyword>
<evidence type="ECO:0000256" key="2">
    <source>
        <dbReference type="ARBA" id="ARBA00004651"/>
    </source>
</evidence>
<feature type="transmembrane region" description="Helical" evidence="19">
    <location>
        <begin position="210"/>
        <end position="230"/>
    </location>
</feature>
<evidence type="ECO:0000256" key="5">
    <source>
        <dbReference type="ARBA" id="ARBA00013200"/>
    </source>
</evidence>
<keyword evidence="9 19" id="KW-0808">Transferase</keyword>
<comment type="function">
    <text evidence="14 19">Joins adenosylcobinamide-GDP and alpha-ribazole to generate adenosylcobalamin (Ado-cobalamin). Also synthesizes adenosylcobalamin 5'-phosphate from adenosylcobinamide-GDP and alpha-ribazole 5'-phosphate.</text>
</comment>
<evidence type="ECO:0000256" key="18">
    <source>
        <dbReference type="ARBA" id="ARBA00049504"/>
    </source>
</evidence>
<feature type="transmembrane region" description="Helical" evidence="19">
    <location>
        <begin position="140"/>
        <end position="163"/>
    </location>
</feature>
<dbReference type="AlphaFoldDB" id="A0A1T5G7M1"/>
<dbReference type="NCBIfam" id="TIGR00317">
    <property type="entry name" value="cobS"/>
    <property type="match status" value="1"/>
</dbReference>
<feature type="transmembrane region" description="Helical" evidence="19">
    <location>
        <begin position="110"/>
        <end position="134"/>
    </location>
</feature>
<evidence type="ECO:0000256" key="3">
    <source>
        <dbReference type="ARBA" id="ARBA00004663"/>
    </source>
</evidence>
<keyword evidence="8 19" id="KW-0169">Cobalamin biosynthesis</keyword>
<dbReference type="Proteomes" id="UP000190897">
    <property type="component" value="Unassembled WGS sequence"/>
</dbReference>
<evidence type="ECO:0000256" key="4">
    <source>
        <dbReference type="ARBA" id="ARBA00010561"/>
    </source>
</evidence>
<keyword evidence="10 19" id="KW-0812">Transmembrane</keyword>
<dbReference type="NCBIfam" id="NF001277">
    <property type="entry name" value="PRK00235.1-3"/>
    <property type="match status" value="1"/>
</dbReference>
<comment type="catalytic activity">
    <reaction evidence="18 19">
        <text>alpha-ribazole 5'-phosphate + adenosylcob(III)inamide-GDP = adenosylcob(III)alamin 5'-phosphate + GMP + H(+)</text>
        <dbReference type="Rhea" id="RHEA:23560"/>
        <dbReference type="ChEBI" id="CHEBI:15378"/>
        <dbReference type="ChEBI" id="CHEBI:57918"/>
        <dbReference type="ChEBI" id="CHEBI:58115"/>
        <dbReference type="ChEBI" id="CHEBI:60487"/>
        <dbReference type="ChEBI" id="CHEBI:60493"/>
        <dbReference type="EC" id="2.7.8.26"/>
    </reaction>
</comment>
<dbReference type="Pfam" id="PF02654">
    <property type="entry name" value="CobS"/>
    <property type="match status" value="1"/>
</dbReference>
<keyword evidence="7 19" id="KW-1003">Cell membrane</keyword>
<evidence type="ECO:0000256" key="9">
    <source>
        <dbReference type="ARBA" id="ARBA00022679"/>
    </source>
</evidence>
<dbReference type="UniPathway" id="UPA00148">
    <property type="reaction ID" value="UER00238"/>
</dbReference>
<dbReference type="InterPro" id="IPR003805">
    <property type="entry name" value="CobS"/>
</dbReference>
<dbReference type="GO" id="GO:0005886">
    <property type="term" value="C:plasma membrane"/>
    <property type="evidence" value="ECO:0007669"/>
    <property type="project" value="UniProtKB-SubCell"/>
</dbReference>
<comment type="pathway">
    <text evidence="3 19">Cofactor biosynthesis; adenosylcobalamin biosynthesis; adenosylcobalamin from cob(II)yrinate a,c-diamide: step 7/7.</text>
</comment>
<reference evidence="21" key="1">
    <citation type="submission" date="2017-02" db="EMBL/GenBank/DDBJ databases">
        <authorList>
            <person name="Varghese N."/>
            <person name="Submissions S."/>
        </authorList>
    </citation>
    <scope>NUCLEOTIDE SEQUENCE [LARGE SCALE GENOMIC DNA]</scope>
    <source>
        <strain evidence="21">DSM 22270</strain>
    </source>
</reference>
<gene>
    <name evidence="19" type="primary">cobS</name>
    <name evidence="20" type="ORF">SAMN05660293_03758</name>
</gene>
<accession>A0A1T5G7M1</accession>
<feature type="transmembrane region" description="Helical" evidence="19">
    <location>
        <begin position="183"/>
        <end position="204"/>
    </location>
</feature>
<evidence type="ECO:0000313" key="20">
    <source>
        <dbReference type="EMBL" id="SKC04368.1"/>
    </source>
</evidence>
<evidence type="ECO:0000256" key="12">
    <source>
        <dbReference type="ARBA" id="ARBA00022989"/>
    </source>
</evidence>
<evidence type="ECO:0000256" key="8">
    <source>
        <dbReference type="ARBA" id="ARBA00022573"/>
    </source>
</evidence>
<dbReference type="GO" id="GO:0009236">
    <property type="term" value="P:cobalamin biosynthetic process"/>
    <property type="evidence" value="ECO:0007669"/>
    <property type="project" value="UniProtKB-UniRule"/>
</dbReference>
<evidence type="ECO:0000313" key="21">
    <source>
        <dbReference type="Proteomes" id="UP000190897"/>
    </source>
</evidence>
<evidence type="ECO:0000256" key="1">
    <source>
        <dbReference type="ARBA" id="ARBA00001946"/>
    </source>
</evidence>
<dbReference type="GO" id="GO:0008818">
    <property type="term" value="F:cobalamin 5'-phosphate synthase activity"/>
    <property type="evidence" value="ECO:0007669"/>
    <property type="project" value="UniProtKB-UniRule"/>
</dbReference>
<sequence length="263" mass="29366">MRLQLTLFFTALQFYTRIPAPRWVHYKQENLSRATGFLPLIGWLVGIISGLSWLGGAYVTNISIGLVLSMIASIFTTGAFHEDGFADVCDGFGGGWTRDKILEIMKDSRVGTYGSVGLMMMLALKFLLLINLAAQWKNDFLALTLILITAHALSRLMPVFVIFTKPYAREDQHSKAKPVAQKISRSSLVTGSVITLIPLICLAWTCHTPFIFTCCILPAVTAYLLSRYFVKWIRGYTGDCLGAIQQVSEVSFYLSLTALWKYI</sequence>
<comment type="similarity">
    <text evidence="4 19">Belongs to the CobS family.</text>
</comment>
<evidence type="ECO:0000256" key="10">
    <source>
        <dbReference type="ARBA" id="ARBA00022692"/>
    </source>
</evidence>
<keyword evidence="13 19" id="KW-0472">Membrane</keyword>
<evidence type="ECO:0000256" key="7">
    <source>
        <dbReference type="ARBA" id="ARBA00022475"/>
    </source>
</evidence>
<comment type="cofactor">
    <cofactor evidence="1 19">
        <name>Mg(2+)</name>
        <dbReference type="ChEBI" id="CHEBI:18420"/>
    </cofactor>
</comment>
<protein>
    <recommendedName>
        <fullName evidence="6 19">Adenosylcobinamide-GDP ribazoletransferase</fullName>
        <ecNumber evidence="5 19">2.7.8.26</ecNumber>
    </recommendedName>
    <alternativeName>
        <fullName evidence="16 19">Cobalamin synthase</fullName>
    </alternativeName>
    <alternativeName>
        <fullName evidence="15 19">Cobalamin-5'-phosphate synthase</fullName>
    </alternativeName>
</protein>
<dbReference type="STRING" id="651661.SAMN05660293_03758"/>
<dbReference type="EMBL" id="FUZA01000005">
    <property type="protein sequence ID" value="SKC04368.1"/>
    <property type="molecule type" value="Genomic_DNA"/>
</dbReference>
<dbReference type="PANTHER" id="PTHR34148:SF1">
    <property type="entry name" value="ADENOSYLCOBINAMIDE-GDP RIBAZOLETRANSFERASE"/>
    <property type="match status" value="1"/>
</dbReference>
<evidence type="ECO:0000256" key="11">
    <source>
        <dbReference type="ARBA" id="ARBA00022842"/>
    </source>
</evidence>
<name>A0A1T5G7M1_9BACT</name>
<dbReference type="EC" id="2.7.8.26" evidence="5 19"/>
<evidence type="ECO:0000256" key="15">
    <source>
        <dbReference type="ARBA" id="ARBA00032605"/>
    </source>
</evidence>
<dbReference type="RefSeq" id="WP_082216273.1">
    <property type="nucleotide sequence ID" value="NZ_FUZA01000005.1"/>
</dbReference>
<dbReference type="GO" id="GO:0051073">
    <property type="term" value="F:adenosylcobinamide-GDP ribazoletransferase activity"/>
    <property type="evidence" value="ECO:0007669"/>
    <property type="project" value="UniProtKB-UniRule"/>
</dbReference>
<proteinExistence type="inferred from homology"/>
<evidence type="ECO:0000256" key="16">
    <source>
        <dbReference type="ARBA" id="ARBA00032853"/>
    </source>
</evidence>
<comment type="catalytic activity">
    <reaction evidence="17 19">
        <text>alpha-ribazole + adenosylcob(III)inamide-GDP = adenosylcob(III)alamin + GMP + H(+)</text>
        <dbReference type="Rhea" id="RHEA:16049"/>
        <dbReference type="ChEBI" id="CHEBI:10329"/>
        <dbReference type="ChEBI" id="CHEBI:15378"/>
        <dbReference type="ChEBI" id="CHEBI:18408"/>
        <dbReference type="ChEBI" id="CHEBI:58115"/>
        <dbReference type="ChEBI" id="CHEBI:60487"/>
        <dbReference type="EC" id="2.7.8.26"/>
    </reaction>
</comment>
<keyword evidence="11 19" id="KW-0460">Magnesium</keyword>
<evidence type="ECO:0000256" key="6">
    <source>
        <dbReference type="ARBA" id="ARBA00015850"/>
    </source>
</evidence>
<evidence type="ECO:0000256" key="19">
    <source>
        <dbReference type="HAMAP-Rule" id="MF_00719"/>
    </source>
</evidence>
<dbReference type="HAMAP" id="MF_00719">
    <property type="entry name" value="CobS"/>
    <property type="match status" value="1"/>
</dbReference>
<evidence type="ECO:0000256" key="14">
    <source>
        <dbReference type="ARBA" id="ARBA00025228"/>
    </source>
</evidence>
<evidence type="ECO:0000256" key="13">
    <source>
        <dbReference type="ARBA" id="ARBA00023136"/>
    </source>
</evidence>
<dbReference type="OrthoDB" id="9794626at2"/>
<keyword evidence="21" id="KW-1185">Reference proteome</keyword>
<dbReference type="PANTHER" id="PTHR34148">
    <property type="entry name" value="ADENOSYLCOBINAMIDE-GDP RIBAZOLETRANSFERASE"/>
    <property type="match status" value="1"/>
</dbReference>
<comment type="subcellular location">
    <subcellularLocation>
        <location evidence="2 19">Cell membrane</location>
        <topology evidence="2 19">Multi-pass membrane protein</topology>
    </subcellularLocation>
</comment>